<evidence type="ECO:0000313" key="2">
    <source>
        <dbReference type="Proteomes" id="UP000735302"/>
    </source>
</evidence>
<dbReference type="EMBL" id="BLXT01000501">
    <property type="protein sequence ID" value="GFN77814.1"/>
    <property type="molecule type" value="Genomic_DNA"/>
</dbReference>
<name>A0AAV3Y5R4_9GAST</name>
<protein>
    <submittedName>
        <fullName evidence="1">Uncharacterized protein</fullName>
    </submittedName>
</protein>
<dbReference type="AlphaFoldDB" id="A0AAV3Y5R4"/>
<reference evidence="1 2" key="1">
    <citation type="journal article" date="2021" name="Elife">
        <title>Chloroplast acquisition without the gene transfer in kleptoplastic sea slugs, Plakobranchus ocellatus.</title>
        <authorList>
            <person name="Maeda T."/>
            <person name="Takahashi S."/>
            <person name="Yoshida T."/>
            <person name="Shimamura S."/>
            <person name="Takaki Y."/>
            <person name="Nagai Y."/>
            <person name="Toyoda A."/>
            <person name="Suzuki Y."/>
            <person name="Arimoto A."/>
            <person name="Ishii H."/>
            <person name="Satoh N."/>
            <person name="Nishiyama T."/>
            <person name="Hasebe M."/>
            <person name="Maruyama T."/>
            <person name="Minagawa J."/>
            <person name="Obokata J."/>
            <person name="Shigenobu S."/>
        </authorList>
    </citation>
    <scope>NUCLEOTIDE SEQUENCE [LARGE SCALE GENOMIC DNA]</scope>
</reference>
<gene>
    <name evidence="1" type="ORF">PoB_000432000</name>
</gene>
<keyword evidence="2" id="KW-1185">Reference proteome</keyword>
<sequence>MPPRVIARQCQEHMNATAQDNGVYCKPLPFILKENETEIRASIVRLRRDFCFLLHWQTLSEPGTSKSTSVIIPMAASSFSAGCRPKLKCMKTLPVIYFSLMIVRLMLMPRMSCIEAWTCFQKPVPIWASQFHLRRLRYLTN</sequence>
<evidence type="ECO:0000313" key="1">
    <source>
        <dbReference type="EMBL" id="GFN77814.1"/>
    </source>
</evidence>
<proteinExistence type="predicted"/>
<organism evidence="1 2">
    <name type="scientific">Plakobranchus ocellatus</name>
    <dbReference type="NCBI Taxonomy" id="259542"/>
    <lineage>
        <taxon>Eukaryota</taxon>
        <taxon>Metazoa</taxon>
        <taxon>Spiralia</taxon>
        <taxon>Lophotrochozoa</taxon>
        <taxon>Mollusca</taxon>
        <taxon>Gastropoda</taxon>
        <taxon>Heterobranchia</taxon>
        <taxon>Euthyneura</taxon>
        <taxon>Panpulmonata</taxon>
        <taxon>Sacoglossa</taxon>
        <taxon>Placobranchoidea</taxon>
        <taxon>Plakobranchidae</taxon>
        <taxon>Plakobranchus</taxon>
    </lineage>
</organism>
<comment type="caution">
    <text evidence="1">The sequence shown here is derived from an EMBL/GenBank/DDBJ whole genome shotgun (WGS) entry which is preliminary data.</text>
</comment>
<accession>A0AAV3Y5R4</accession>
<dbReference type="Proteomes" id="UP000735302">
    <property type="component" value="Unassembled WGS sequence"/>
</dbReference>